<dbReference type="STRING" id="1802695.A3A13_00530"/>
<comment type="caution">
    <text evidence="1">The sequence shown here is derived from an EMBL/GenBank/DDBJ whole genome shotgun (WGS) entry which is preliminary data.</text>
</comment>
<protein>
    <submittedName>
        <fullName evidence="1">Uncharacterized protein</fullName>
    </submittedName>
</protein>
<evidence type="ECO:0000313" key="2">
    <source>
        <dbReference type="Proteomes" id="UP000178911"/>
    </source>
</evidence>
<dbReference type="EMBL" id="MGKJ01000010">
    <property type="protein sequence ID" value="OGN24553.1"/>
    <property type="molecule type" value="Genomic_DNA"/>
</dbReference>
<proteinExistence type="predicted"/>
<gene>
    <name evidence="1" type="ORF">A3A13_00530</name>
</gene>
<accession>A0A1F8GGX2</accession>
<sequence>MERQTKELLEQRADEFVQKLQTVQTVQELGSLIKWLDILEPHDSAESIWAFKLLGRKIQSLGSREEDENRQLVYMFVLASFGAVIIADSIERLTEDFSDKVDDLIVDPFQESKDESDIGFPV</sequence>
<evidence type="ECO:0000313" key="1">
    <source>
        <dbReference type="EMBL" id="OGN24553.1"/>
    </source>
</evidence>
<dbReference type="AlphaFoldDB" id="A0A1F8GGX2"/>
<dbReference type="Proteomes" id="UP000178911">
    <property type="component" value="Unassembled WGS sequence"/>
</dbReference>
<organism evidence="1 2">
    <name type="scientific">Candidatus Yanofskybacteria bacterium RIFCSPLOWO2_01_FULL_43_22</name>
    <dbReference type="NCBI Taxonomy" id="1802695"/>
    <lineage>
        <taxon>Bacteria</taxon>
        <taxon>Candidatus Yanofskyibacteriota</taxon>
    </lineage>
</organism>
<reference evidence="1 2" key="1">
    <citation type="journal article" date="2016" name="Nat. Commun.">
        <title>Thousands of microbial genomes shed light on interconnected biogeochemical processes in an aquifer system.</title>
        <authorList>
            <person name="Anantharaman K."/>
            <person name="Brown C.T."/>
            <person name="Hug L.A."/>
            <person name="Sharon I."/>
            <person name="Castelle C.J."/>
            <person name="Probst A.J."/>
            <person name="Thomas B.C."/>
            <person name="Singh A."/>
            <person name="Wilkins M.J."/>
            <person name="Karaoz U."/>
            <person name="Brodie E.L."/>
            <person name="Williams K.H."/>
            <person name="Hubbard S.S."/>
            <person name="Banfield J.F."/>
        </authorList>
    </citation>
    <scope>NUCLEOTIDE SEQUENCE [LARGE SCALE GENOMIC DNA]</scope>
</reference>
<name>A0A1F8GGX2_9BACT</name>